<dbReference type="GO" id="GO:0000160">
    <property type="term" value="P:phosphorelay signal transduction system"/>
    <property type="evidence" value="ECO:0007669"/>
    <property type="project" value="InterPro"/>
</dbReference>
<feature type="domain" description="Bacterial transcriptional activator" evidence="4">
    <location>
        <begin position="99"/>
        <end position="240"/>
    </location>
</feature>
<dbReference type="Pfam" id="PF03704">
    <property type="entry name" value="BTAD"/>
    <property type="match status" value="1"/>
</dbReference>
<dbReference type="GO" id="GO:0006355">
    <property type="term" value="P:regulation of DNA-templated transcription"/>
    <property type="evidence" value="ECO:0007669"/>
    <property type="project" value="InterPro"/>
</dbReference>
<dbReference type="CDD" id="cd15831">
    <property type="entry name" value="BTAD"/>
    <property type="match status" value="1"/>
</dbReference>
<dbReference type="InterPro" id="IPR058852">
    <property type="entry name" value="HTH_77"/>
</dbReference>
<dbReference type="InterPro" id="IPR027417">
    <property type="entry name" value="P-loop_NTPase"/>
</dbReference>
<dbReference type="PRINTS" id="PR00364">
    <property type="entry name" value="DISEASERSIST"/>
</dbReference>
<dbReference type="Gene3D" id="1.10.10.10">
    <property type="entry name" value="Winged helix-like DNA-binding domain superfamily/Winged helix DNA-binding domain"/>
    <property type="match status" value="1"/>
</dbReference>
<keyword evidence="2" id="KW-0238">DNA-binding</keyword>
<dbReference type="GO" id="GO:0003677">
    <property type="term" value="F:DNA binding"/>
    <property type="evidence" value="ECO:0007669"/>
    <property type="project" value="UniProtKB-KW"/>
</dbReference>
<gene>
    <name evidence="5" type="ORF">LAUMK142_05318</name>
</gene>
<feature type="domain" description="OmpR/PhoB-type" evidence="3">
    <location>
        <begin position="17"/>
        <end position="92"/>
    </location>
</feature>
<organism evidence="5 6">
    <name type="scientific">Mycobacterium pseudokansasii</name>
    <dbReference type="NCBI Taxonomy" id="2341080"/>
    <lineage>
        <taxon>Bacteria</taxon>
        <taxon>Bacillati</taxon>
        <taxon>Actinomycetota</taxon>
        <taxon>Actinomycetes</taxon>
        <taxon>Mycobacteriales</taxon>
        <taxon>Mycobacteriaceae</taxon>
        <taxon>Mycobacterium</taxon>
    </lineage>
</organism>
<dbReference type="Pfam" id="PF25872">
    <property type="entry name" value="HTH_77"/>
    <property type="match status" value="1"/>
</dbReference>
<evidence type="ECO:0000259" key="4">
    <source>
        <dbReference type="SMART" id="SM01043"/>
    </source>
</evidence>
<protein>
    <submittedName>
        <fullName evidence="5">HTH-type transcriptional regulator</fullName>
    </submittedName>
</protein>
<evidence type="ECO:0000256" key="1">
    <source>
        <dbReference type="ARBA" id="ARBA00005820"/>
    </source>
</evidence>
<comment type="similarity">
    <text evidence="1">Belongs to the AfsR/DnrI/RedD regulatory family.</text>
</comment>
<dbReference type="SUPFAM" id="SSF48452">
    <property type="entry name" value="TPR-like"/>
    <property type="match status" value="2"/>
</dbReference>
<dbReference type="Pfam" id="PF00931">
    <property type="entry name" value="NB-ARC"/>
    <property type="match status" value="1"/>
</dbReference>
<dbReference type="InterPro" id="IPR011990">
    <property type="entry name" value="TPR-like_helical_dom_sf"/>
</dbReference>
<dbReference type="SMART" id="SM01043">
    <property type="entry name" value="BTAD"/>
    <property type="match status" value="1"/>
</dbReference>
<proteinExistence type="inferred from homology"/>
<dbReference type="PANTHER" id="PTHR47691:SF3">
    <property type="entry name" value="HTH-TYPE TRANSCRIPTIONAL REGULATOR RV0890C-RELATED"/>
    <property type="match status" value="1"/>
</dbReference>
<sequence length="972" mass="106449">MSVEFCLLGDVAVHVDGQRLDIGHARQRCVLVALLADVNHPIAVDHLVDHVWSDHPPHHARNSLAGYVSRLRNLFSDTQGVALAREPGGYVLSADPMSVDLHRFRHVVRQARGCQEPPQAADLFERALGIWRGEPFPALDTPWINNLRSTLLSERLAVVLDRNDVALRVGRHSEVLVELTAAHAAHPLDERLAGQLMLAQYRSGRQADALDTYRQMRQRLADELGVDPGASLDQVHQQILSGDEQPPGRAPTPHLVVPDRPHSALLRRATSFVGHKHEVARVIESLAEGPLVTLTGVGGVGKTRLALEVARREQDRFSEGVAICELAPLEHGAAVSHTIATALHLQQQQGLGIEESVIEYLRAREVLLVADNCEHVVEAVAKLLTRIIQHCPKVSVLATSRQPLAIDGERIVVVPPLTVEDATHLFADRARAGRPDFHLQDQPEGAVAEICRLVDCLPLAVELAAARMRMMSSTDVIRRLDTLGVLRGGARGSLPRQQSMSAAIDWSYQLLTQAEQTLFVRLSVFAGSFDLDAAHGVCGFDGDVAEDTLDLLAGLVDKSMVVVRSVTDRTRYGILETLRAFGREHLREAGLTDTYAARHAAYYTELAERAATGLHDSQEQEWVERMMPDYDNLRAAFERAMADTDTDLALRLVAALPELLGLRIGYEMAEWAERLITVTQPEHPLFATAVGVAARGAWAHGDYAHARSLAELARGRTPGPGTARVAYPGDVLADVIFFEGDSQWALDYWEGEVTHARADADPIRLVWTLYEVAICSGALGKPDYGLPAAQEAVTLADSTGNPTARSMAYFAHGYLLKRSEPARATALFDQAAQLAAAVQNFWHSGTALMSAAATRAVHGDPIEAARMFIEVLDHWDRVGDWFEQGAALRYITRLLVRLGADDDAAFLHCAFVRAGMPSPLREEQLEILVDRLGANRFEAHRVSVGDSAAMVARARSSLHRFVTPPALCADQR</sequence>
<dbReference type="AlphaFoldDB" id="A0A498QYD1"/>
<name>A0A498QYD1_9MYCO</name>
<dbReference type="PANTHER" id="PTHR47691">
    <property type="entry name" value="REGULATOR-RELATED"/>
    <property type="match status" value="1"/>
</dbReference>
<dbReference type="InterPro" id="IPR036388">
    <property type="entry name" value="WH-like_DNA-bd_sf"/>
</dbReference>
<dbReference type="EMBL" id="UPHU01000001">
    <property type="protein sequence ID" value="VBA55943.1"/>
    <property type="molecule type" value="Genomic_DNA"/>
</dbReference>
<evidence type="ECO:0000313" key="6">
    <source>
        <dbReference type="Proteomes" id="UP000268285"/>
    </source>
</evidence>
<dbReference type="SMART" id="SM00862">
    <property type="entry name" value="Trans_reg_C"/>
    <property type="match status" value="1"/>
</dbReference>
<dbReference type="InterPro" id="IPR016032">
    <property type="entry name" value="Sig_transdc_resp-reg_C-effctor"/>
</dbReference>
<dbReference type="InterPro" id="IPR002182">
    <property type="entry name" value="NB-ARC"/>
</dbReference>
<dbReference type="SUPFAM" id="SSF52540">
    <property type="entry name" value="P-loop containing nucleoside triphosphate hydrolases"/>
    <property type="match status" value="1"/>
</dbReference>
<dbReference type="SUPFAM" id="SSF46894">
    <property type="entry name" value="C-terminal effector domain of the bipartite response regulators"/>
    <property type="match status" value="1"/>
</dbReference>
<evidence type="ECO:0000313" key="5">
    <source>
        <dbReference type="EMBL" id="VBA55943.1"/>
    </source>
</evidence>
<dbReference type="InterPro" id="IPR005158">
    <property type="entry name" value="BTAD"/>
</dbReference>
<dbReference type="Gene3D" id="1.25.40.10">
    <property type="entry name" value="Tetratricopeptide repeat domain"/>
    <property type="match status" value="2"/>
</dbReference>
<dbReference type="InterPro" id="IPR001867">
    <property type="entry name" value="OmpR/PhoB-type_DNA-bd"/>
</dbReference>
<dbReference type="OrthoDB" id="9812579at2"/>
<reference evidence="5 6" key="1">
    <citation type="submission" date="2018-09" db="EMBL/GenBank/DDBJ databases">
        <authorList>
            <person name="Tagini F."/>
        </authorList>
    </citation>
    <scope>NUCLEOTIDE SEQUENCE [LARGE SCALE GENOMIC DNA]</scope>
    <source>
        <strain evidence="5 6">MK142</strain>
    </source>
</reference>
<accession>A0A498QYD1</accession>
<keyword evidence="6" id="KW-1185">Reference proteome</keyword>
<dbReference type="RefSeq" id="WP_122502631.1">
    <property type="nucleotide sequence ID" value="NZ_UPHU01000001.1"/>
</dbReference>
<dbReference type="Gene3D" id="3.40.50.300">
    <property type="entry name" value="P-loop containing nucleotide triphosphate hydrolases"/>
    <property type="match status" value="1"/>
</dbReference>
<dbReference type="Proteomes" id="UP000268285">
    <property type="component" value="Unassembled WGS sequence"/>
</dbReference>
<evidence type="ECO:0000256" key="2">
    <source>
        <dbReference type="ARBA" id="ARBA00023125"/>
    </source>
</evidence>
<dbReference type="GO" id="GO:0043531">
    <property type="term" value="F:ADP binding"/>
    <property type="evidence" value="ECO:0007669"/>
    <property type="project" value="InterPro"/>
</dbReference>
<evidence type="ECO:0000259" key="3">
    <source>
        <dbReference type="SMART" id="SM00862"/>
    </source>
</evidence>